<evidence type="ECO:0000256" key="1">
    <source>
        <dbReference type="ARBA" id="ARBA00022737"/>
    </source>
</evidence>
<feature type="region of interest" description="Disordered" evidence="2">
    <location>
        <begin position="192"/>
        <end position="217"/>
    </location>
</feature>
<proteinExistence type="predicted"/>
<dbReference type="GO" id="GO:0016301">
    <property type="term" value="F:kinase activity"/>
    <property type="evidence" value="ECO:0007669"/>
    <property type="project" value="UniProtKB-KW"/>
</dbReference>
<gene>
    <name evidence="3" type="primary">NEK9</name>
    <name evidence="3" type="ORF">CM83_8957</name>
</gene>
<dbReference type="Gene3D" id="3.30.710.10">
    <property type="entry name" value="Potassium Channel Kv1.1, Chain A"/>
    <property type="match status" value="1"/>
</dbReference>
<reference evidence="3" key="1">
    <citation type="journal article" date="2014" name="PLoS ONE">
        <title>Transcriptome-Based Identification of ABC Transporters in the Western Tarnished Plant Bug Lygus hesperus.</title>
        <authorList>
            <person name="Hull J.J."/>
            <person name="Chaney K."/>
            <person name="Geib S.M."/>
            <person name="Fabrick J.A."/>
            <person name="Brent C.S."/>
            <person name="Walsh D."/>
            <person name="Lavine L.C."/>
        </authorList>
    </citation>
    <scope>NUCLEOTIDE SEQUENCE</scope>
</reference>
<keyword evidence="3" id="KW-0418">Kinase</keyword>
<dbReference type="PANTHER" id="PTHR22870">
    <property type="entry name" value="REGULATOR OF CHROMOSOME CONDENSATION"/>
    <property type="match status" value="1"/>
</dbReference>
<reference evidence="3" key="2">
    <citation type="submission" date="2014-07" db="EMBL/GenBank/DDBJ databases">
        <authorList>
            <person name="Hull J."/>
        </authorList>
    </citation>
    <scope>NUCLEOTIDE SEQUENCE</scope>
</reference>
<dbReference type="PANTHER" id="PTHR22870:SF360">
    <property type="entry name" value="ULTRAVIOLET-B RECEPTOR UVR8"/>
    <property type="match status" value="1"/>
</dbReference>
<dbReference type="Gene3D" id="2.130.10.30">
    <property type="entry name" value="Regulator of chromosome condensation 1/beta-lactamase-inhibitor protein II"/>
    <property type="match status" value="1"/>
</dbReference>
<feature type="non-terminal residue" evidence="3">
    <location>
        <position position="1"/>
    </location>
</feature>
<dbReference type="SUPFAM" id="SSF50985">
    <property type="entry name" value="RCC1/BLIP-II"/>
    <property type="match status" value="1"/>
</dbReference>
<accession>A0A0A9YNS6</accession>
<keyword evidence="1" id="KW-0677">Repeat</keyword>
<sequence length="395" mass="44955">SDGRLFSPMHKEVTSITCGAWHMSMLTTDGKIYTLGHGAYGQLAYDWTEDYGYWRVEKIQFSEPCVETHAASVSTMFITESGTLWACGLNHPQFGRLGVDSEEPTITKPARVKIDEPVCDITSSYTLCNLHSIYAAKSTISSKIYVWGWSFDSKWPQPYESAATLYDVFHYLATPSNLGDLFLFSSDKAIESETKTQPEKNQSPSDPRQQQSSTPLEHVRKKLELVIPDRRINNIQAKHTPHPTDSKVNVHRLNSFKNPHVLDKNVHHAEQNKILGSNPQFPTTVYEKSPVVVCKNTAYKSYLDYVYSGGSKSLEFDDLIEVYLLAVYYEERQLIEHTYDQIKSRVNEYNFPVLLELSQTHQSESLKKLGQAFIKTLCKDPQKVADLIVNLNIKK</sequence>
<dbReference type="InterPro" id="IPR011333">
    <property type="entry name" value="SKP1/BTB/POZ_sf"/>
</dbReference>
<dbReference type="AlphaFoldDB" id="A0A0A9YNS6"/>
<name>A0A0A9YNS6_LYGHE</name>
<dbReference type="InterPro" id="IPR051210">
    <property type="entry name" value="Ub_ligase/GEF_domain"/>
</dbReference>
<keyword evidence="3" id="KW-0808">Transferase</keyword>
<evidence type="ECO:0000256" key="2">
    <source>
        <dbReference type="SAM" id="MobiDB-lite"/>
    </source>
</evidence>
<organism evidence="3">
    <name type="scientific">Lygus hesperus</name>
    <name type="common">Western plant bug</name>
    <dbReference type="NCBI Taxonomy" id="30085"/>
    <lineage>
        <taxon>Eukaryota</taxon>
        <taxon>Metazoa</taxon>
        <taxon>Ecdysozoa</taxon>
        <taxon>Arthropoda</taxon>
        <taxon>Hexapoda</taxon>
        <taxon>Insecta</taxon>
        <taxon>Pterygota</taxon>
        <taxon>Neoptera</taxon>
        <taxon>Paraneoptera</taxon>
        <taxon>Hemiptera</taxon>
        <taxon>Heteroptera</taxon>
        <taxon>Panheteroptera</taxon>
        <taxon>Cimicomorpha</taxon>
        <taxon>Miridae</taxon>
        <taxon>Mirini</taxon>
        <taxon>Lygus</taxon>
    </lineage>
</organism>
<dbReference type="InterPro" id="IPR009091">
    <property type="entry name" value="RCC1/BLIP-II"/>
</dbReference>
<feature type="compositionally biased region" description="Low complexity" evidence="2">
    <location>
        <begin position="202"/>
        <end position="215"/>
    </location>
</feature>
<evidence type="ECO:0000313" key="3">
    <source>
        <dbReference type="EMBL" id="JAG34687.1"/>
    </source>
</evidence>
<dbReference type="EMBL" id="GBHO01008917">
    <property type="protein sequence ID" value="JAG34687.1"/>
    <property type="molecule type" value="Transcribed_RNA"/>
</dbReference>
<protein>
    <submittedName>
        <fullName evidence="3">Serine/threonine-protein kinase Nek9</fullName>
    </submittedName>
</protein>